<sequence>MPFPSNQTRARAETSVRVDINNSELRAAVSVDKSVLCKSNSRMGACCALIDSRSATKGFGQQQVGALQIEFENGSLLRINRFEKCSKGLRTAARLTSVLLQEILIFVAILLDLGISTCEKMKSCEVWFLCELKDSTN</sequence>
<keyword evidence="2" id="KW-1185">Reference proteome</keyword>
<dbReference type="Proteomes" id="UP001054837">
    <property type="component" value="Unassembled WGS sequence"/>
</dbReference>
<organism evidence="1 2">
    <name type="scientific">Caerostris darwini</name>
    <dbReference type="NCBI Taxonomy" id="1538125"/>
    <lineage>
        <taxon>Eukaryota</taxon>
        <taxon>Metazoa</taxon>
        <taxon>Ecdysozoa</taxon>
        <taxon>Arthropoda</taxon>
        <taxon>Chelicerata</taxon>
        <taxon>Arachnida</taxon>
        <taxon>Araneae</taxon>
        <taxon>Araneomorphae</taxon>
        <taxon>Entelegynae</taxon>
        <taxon>Araneoidea</taxon>
        <taxon>Araneidae</taxon>
        <taxon>Caerostris</taxon>
    </lineage>
</organism>
<comment type="caution">
    <text evidence="1">The sequence shown here is derived from an EMBL/GenBank/DDBJ whole genome shotgun (WGS) entry which is preliminary data.</text>
</comment>
<evidence type="ECO:0000313" key="1">
    <source>
        <dbReference type="EMBL" id="GIX77881.1"/>
    </source>
</evidence>
<dbReference type="AlphaFoldDB" id="A0AAV4MZM0"/>
<accession>A0AAV4MZM0</accession>
<dbReference type="EMBL" id="BPLQ01001057">
    <property type="protein sequence ID" value="GIX77881.1"/>
    <property type="molecule type" value="Genomic_DNA"/>
</dbReference>
<proteinExistence type="predicted"/>
<name>A0AAV4MZM0_9ARAC</name>
<reference evidence="1 2" key="1">
    <citation type="submission" date="2021-06" db="EMBL/GenBank/DDBJ databases">
        <title>Caerostris darwini draft genome.</title>
        <authorList>
            <person name="Kono N."/>
            <person name="Arakawa K."/>
        </authorList>
    </citation>
    <scope>NUCLEOTIDE SEQUENCE [LARGE SCALE GENOMIC DNA]</scope>
</reference>
<gene>
    <name evidence="1" type="ORF">CDAR_221821</name>
</gene>
<evidence type="ECO:0000313" key="2">
    <source>
        <dbReference type="Proteomes" id="UP001054837"/>
    </source>
</evidence>
<protein>
    <submittedName>
        <fullName evidence="1">Uncharacterized protein</fullName>
    </submittedName>
</protein>